<evidence type="ECO:0000313" key="3">
    <source>
        <dbReference type="EMBL" id="BBY80692.1"/>
    </source>
</evidence>
<keyword evidence="2" id="KW-0472">Membrane</keyword>
<protein>
    <submittedName>
        <fullName evidence="3">Uncharacterized protein</fullName>
    </submittedName>
</protein>
<dbReference type="Proteomes" id="UP000467252">
    <property type="component" value="Chromosome"/>
</dbReference>
<feature type="region of interest" description="Disordered" evidence="1">
    <location>
        <begin position="66"/>
        <end position="152"/>
    </location>
</feature>
<name>A0A7I7UH77_MYCPV</name>
<dbReference type="AlphaFoldDB" id="A0A7I7UH77"/>
<reference evidence="3 4" key="1">
    <citation type="journal article" date="2019" name="Emerg. Microbes Infect.">
        <title>Comprehensive subspecies identification of 175 nontuberculous mycobacteria species based on 7547 genomic profiles.</title>
        <authorList>
            <person name="Matsumoto Y."/>
            <person name="Kinjo T."/>
            <person name="Motooka D."/>
            <person name="Nabeya D."/>
            <person name="Jung N."/>
            <person name="Uechi K."/>
            <person name="Horii T."/>
            <person name="Iida T."/>
            <person name="Fujita J."/>
            <person name="Nakamura S."/>
        </authorList>
    </citation>
    <scope>NUCLEOTIDE SEQUENCE [LARGE SCALE GENOMIC DNA]</scope>
    <source>
        <strain evidence="3 4">JCM 6370</strain>
    </source>
</reference>
<keyword evidence="2" id="KW-1133">Transmembrane helix</keyword>
<feature type="compositionally biased region" description="Low complexity" evidence="1">
    <location>
        <begin position="74"/>
        <end position="152"/>
    </location>
</feature>
<accession>A0A7I7UH77</accession>
<sequence>MARYGPPDDPNYPNDDPTAYVDYGDGGPPPPEPTPWYRKPAALVAFGALGAVVIALIVWGLAQLITGGDEPTDSETLTPLTTTSQSVVTTVPPRETVTETVTPTTTEPQPTTTTTTTTPTTTTTTTTVEPTTTISTTTETVTETVTAPPESE</sequence>
<feature type="transmembrane region" description="Helical" evidence="2">
    <location>
        <begin position="41"/>
        <end position="62"/>
    </location>
</feature>
<keyword evidence="2" id="KW-0812">Transmembrane</keyword>
<proteinExistence type="predicted"/>
<feature type="region of interest" description="Disordered" evidence="1">
    <location>
        <begin position="1"/>
        <end position="34"/>
    </location>
</feature>
<evidence type="ECO:0000313" key="4">
    <source>
        <dbReference type="Proteomes" id="UP000467252"/>
    </source>
</evidence>
<dbReference type="EMBL" id="AP022599">
    <property type="protein sequence ID" value="BBY80692.1"/>
    <property type="molecule type" value="Genomic_DNA"/>
</dbReference>
<evidence type="ECO:0000256" key="1">
    <source>
        <dbReference type="SAM" id="MobiDB-lite"/>
    </source>
</evidence>
<gene>
    <name evidence="3" type="ORF">MPUL_18500</name>
</gene>
<keyword evidence="4" id="KW-1185">Reference proteome</keyword>
<organism evidence="3 4">
    <name type="scientific">Mycolicibacterium pulveris</name>
    <name type="common">Mycobacterium pulveris</name>
    <dbReference type="NCBI Taxonomy" id="36813"/>
    <lineage>
        <taxon>Bacteria</taxon>
        <taxon>Bacillati</taxon>
        <taxon>Actinomycetota</taxon>
        <taxon>Actinomycetes</taxon>
        <taxon>Mycobacteriales</taxon>
        <taxon>Mycobacteriaceae</taxon>
        <taxon>Mycolicibacterium</taxon>
    </lineage>
</organism>
<dbReference type="RefSeq" id="WP_163899592.1">
    <property type="nucleotide sequence ID" value="NZ_AP022599.1"/>
</dbReference>
<evidence type="ECO:0000256" key="2">
    <source>
        <dbReference type="SAM" id="Phobius"/>
    </source>
</evidence>